<feature type="transmembrane region" description="Helical" evidence="1">
    <location>
        <begin position="53"/>
        <end position="78"/>
    </location>
</feature>
<keyword evidence="1" id="KW-1133">Transmembrane helix</keyword>
<dbReference type="AlphaFoldDB" id="Q8TIT5"/>
<proteinExistence type="predicted"/>
<dbReference type="InParanoid" id="Q8TIT5"/>
<sequence length="120" mass="13818">MIQRIFFPLSFTKDKGLQPTYLARNNFGIKQQNTYSEYLKFFLSPDDFFSNPFFLLISFSYFLIHSLFFKSLLTSYLLSGFYSRKSGKSAGKAFADACSGEMFFSGLKKYLSNPCPFMCA</sequence>
<dbReference type="HOGENOM" id="CLU_2044399_0_0_2"/>
<accession>Q8TIT5</accession>
<dbReference type="KEGG" id="mac:MA_4056"/>
<keyword evidence="1" id="KW-0472">Membrane</keyword>
<evidence type="ECO:0000313" key="2">
    <source>
        <dbReference type="EMBL" id="AAM07404.1"/>
    </source>
</evidence>
<evidence type="ECO:0000313" key="3">
    <source>
        <dbReference type="Proteomes" id="UP000002487"/>
    </source>
</evidence>
<name>Q8TIT5_METAC</name>
<evidence type="ECO:0000256" key="1">
    <source>
        <dbReference type="SAM" id="Phobius"/>
    </source>
</evidence>
<keyword evidence="1" id="KW-0812">Transmembrane</keyword>
<dbReference type="Proteomes" id="UP000002487">
    <property type="component" value="Chromosome"/>
</dbReference>
<dbReference type="STRING" id="188937.MA_4056"/>
<organism evidence="2 3">
    <name type="scientific">Methanosarcina acetivorans (strain ATCC 35395 / DSM 2834 / JCM 12185 / C2A)</name>
    <dbReference type="NCBI Taxonomy" id="188937"/>
    <lineage>
        <taxon>Archaea</taxon>
        <taxon>Methanobacteriati</taxon>
        <taxon>Methanobacteriota</taxon>
        <taxon>Stenosarchaea group</taxon>
        <taxon>Methanomicrobia</taxon>
        <taxon>Methanosarcinales</taxon>
        <taxon>Methanosarcinaceae</taxon>
        <taxon>Methanosarcina</taxon>
    </lineage>
</organism>
<gene>
    <name evidence="2" type="ordered locus">MA_4056</name>
</gene>
<reference evidence="2 3" key="1">
    <citation type="journal article" date="2002" name="Genome Res.">
        <title>The genome of Methanosarcina acetivorans reveals extensive metabolic and physiological diversity.</title>
        <authorList>
            <person name="Galagan J.E."/>
            <person name="Nusbaum C."/>
            <person name="Roy A."/>
            <person name="Endrizzi M.G."/>
            <person name="Macdonald P."/>
            <person name="FitzHugh W."/>
            <person name="Calvo S."/>
            <person name="Engels R."/>
            <person name="Smirnov S."/>
            <person name="Atnoor D."/>
            <person name="Brown A."/>
            <person name="Allen N."/>
            <person name="Naylor J."/>
            <person name="Stange-Thomann N."/>
            <person name="DeArellano K."/>
            <person name="Johnson R."/>
            <person name="Linton L."/>
            <person name="McEwan P."/>
            <person name="McKernan K."/>
            <person name="Talamas J."/>
            <person name="Tirrell A."/>
            <person name="Ye W."/>
            <person name="Zimmer A."/>
            <person name="Barber R.D."/>
            <person name="Cann I."/>
            <person name="Graham D.E."/>
            <person name="Grahame D.A."/>
            <person name="Guss A."/>
            <person name="Hedderich R."/>
            <person name="Ingram-Smith C."/>
            <person name="Kuettner C.H."/>
            <person name="Krzycki J.A."/>
            <person name="Leigh J.A."/>
            <person name="Li W."/>
            <person name="Liu J."/>
            <person name="Mukhopadhyay B."/>
            <person name="Reeve J.N."/>
            <person name="Smith K."/>
            <person name="Springer T.A."/>
            <person name="Umayam L.A."/>
            <person name="White O."/>
            <person name="White R.H."/>
            <person name="de Macario E.C."/>
            <person name="Ferry J.G."/>
            <person name="Jarrell K.F."/>
            <person name="Jing H."/>
            <person name="Macario A.J.L."/>
            <person name="Paulsen I."/>
            <person name="Pritchett M."/>
            <person name="Sowers K.R."/>
            <person name="Swanson R.V."/>
            <person name="Zinder S.H."/>
            <person name="Lander E."/>
            <person name="Metcalf W.W."/>
            <person name="Birren B."/>
        </authorList>
    </citation>
    <scope>NUCLEOTIDE SEQUENCE [LARGE SCALE GENOMIC DNA]</scope>
    <source>
        <strain evidence="3">ATCC 35395 / DSM 2834 / JCM 12185 / C2A</strain>
    </source>
</reference>
<protein>
    <submittedName>
        <fullName evidence="2">Uncharacterized protein</fullName>
    </submittedName>
</protein>
<dbReference type="EMBL" id="AE010299">
    <property type="protein sequence ID" value="AAM07404.1"/>
    <property type="molecule type" value="Genomic_DNA"/>
</dbReference>
<keyword evidence="3" id="KW-1185">Reference proteome</keyword>
<dbReference type="EnsemblBacteria" id="AAM07404">
    <property type="protein sequence ID" value="AAM07404"/>
    <property type="gene ID" value="MA_4056"/>
</dbReference>